<dbReference type="NCBIfam" id="TIGR01701">
    <property type="entry name" value="Fdhalpha-like"/>
    <property type="match status" value="1"/>
</dbReference>
<dbReference type="CDD" id="cd02787">
    <property type="entry name" value="MopB_CT_ydeP"/>
    <property type="match status" value="1"/>
</dbReference>
<evidence type="ECO:0000256" key="8">
    <source>
        <dbReference type="ARBA" id="ARBA00023004"/>
    </source>
</evidence>
<dbReference type="InterPro" id="IPR050123">
    <property type="entry name" value="Prok_molybdopt-oxidoreductase"/>
</dbReference>
<keyword evidence="13" id="KW-1185">Reference proteome</keyword>
<comment type="caution">
    <text evidence="12">The sequence shown here is derived from an EMBL/GenBank/DDBJ whole genome shotgun (WGS) entry which is preliminary data.</text>
</comment>
<evidence type="ECO:0000259" key="10">
    <source>
        <dbReference type="Pfam" id="PF00384"/>
    </source>
</evidence>
<comment type="cofactor">
    <cofactor evidence="1">
        <name>Mo-bis(molybdopterin guanine dinucleotide)</name>
        <dbReference type="ChEBI" id="CHEBI:60539"/>
    </cofactor>
</comment>
<dbReference type="Pfam" id="PF01568">
    <property type="entry name" value="Molydop_binding"/>
    <property type="match status" value="1"/>
</dbReference>
<keyword evidence="6" id="KW-0479">Metal-binding</keyword>
<dbReference type="InterPro" id="IPR006656">
    <property type="entry name" value="Mopterin_OxRdtase"/>
</dbReference>
<feature type="domain" description="Molybdopterin dinucleotide-binding" evidence="11">
    <location>
        <begin position="643"/>
        <end position="748"/>
    </location>
</feature>
<dbReference type="EMBL" id="JBHUJB010000009">
    <property type="protein sequence ID" value="MFD2157577.1"/>
    <property type="molecule type" value="Genomic_DNA"/>
</dbReference>
<evidence type="ECO:0000256" key="3">
    <source>
        <dbReference type="ARBA" id="ARBA00010312"/>
    </source>
</evidence>
<evidence type="ECO:0000313" key="13">
    <source>
        <dbReference type="Proteomes" id="UP001597389"/>
    </source>
</evidence>
<dbReference type="InterPro" id="IPR041953">
    <property type="entry name" value="YdeP_MopB"/>
</dbReference>
<dbReference type="InterPro" id="IPR010046">
    <property type="entry name" value="Mopterin_OxRdtse_a_bac"/>
</dbReference>
<evidence type="ECO:0000313" key="12">
    <source>
        <dbReference type="EMBL" id="MFD2157577.1"/>
    </source>
</evidence>
<dbReference type="InterPro" id="IPR006657">
    <property type="entry name" value="MoPterin_dinucl-bd_dom"/>
</dbReference>
<reference evidence="13" key="1">
    <citation type="journal article" date="2019" name="Int. J. Syst. Evol. Microbiol.">
        <title>The Global Catalogue of Microorganisms (GCM) 10K type strain sequencing project: providing services to taxonomists for standard genome sequencing and annotation.</title>
        <authorList>
            <consortium name="The Broad Institute Genomics Platform"/>
            <consortium name="The Broad Institute Genome Sequencing Center for Infectious Disease"/>
            <person name="Wu L."/>
            <person name="Ma J."/>
        </authorList>
    </citation>
    <scope>NUCLEOTIDE SEQUENCE [LARGE SCALE GENOMIC DNA]</scope>
    <source>
        <strain evidence="13">CCUG 57942</strain>
    </source>
</reference>
<gene>
    <name evidence="12" type="ORF">ACFSW8_01550</name>
</gene>
<evidence type="ECO:0000256" key="1">
    <source>
        <dbReference type="ARBA" id="ARBA00001942"/>
    </source>
</evidence>
<keyword evidence="9" id="KW-0411">Iron-sulfur</keyword>
<evidence type="ECO:0000259" key="11">
    <source>
        <dbReference type="Pfam" id="PF01568"/>
    </source>
</evidence>
<organism evidence="12 13">
    <name type="scientific">Rubritalea tangerina</name>
    <dbReference type="NCBI Taxonomy" id="430798"/>
    <lineage>
        <taxon>Bacteria</taxon>
        <taxon>Pseudomonadati</taxon>
        <taxon>Verrucomicrobiota</taxon>
        <taxon>Verrucomicrobiia</taxon>
        <taxon>Verrucomicrobiales</taxon>
        <taxon>Rubritaleaceae</taxon>
        <taxon>Rubritalea</taxon>
    </lineage>
</organism>
<evidence type="ECO:0000256" key="7">
    <source>
        <dbReference type="ARBA" id="ARBA00023002"/>
    </source>
</evidence>
<dbReference type="PANTHER" id="PTHR43105:SF4">
    <property type="entry name" value="PROTEIN YDEP"/>
    <property type="match status" value="1"/>
</dbReference>
<dbReference type="PIRSF" id="PIRSF000144">
    <property type="entry name" value="CbbBc"/>
    <property type="match status" value="1"/>
</dbReference>
<dbReference type="RefSeq" id="WP_377089992.1">
    <property type="nucleotide sequence ID" value="NZ_JBHSJL010000014.1"/>
</dbReference>
<dbReference type="InterPro" id="IPR037951">
    <property type="entry name" value="MopB_CT_YdeP"/>
</dbReference>
<keyword evidence="5" id="KW-0500">Molybdenum</keyword>
<accession>A0ABW4Z6Y0</accession>
<dbReference type="SUPFAM" id="SSF50692">
    <property type="entry name" value="ADC-like"/>
    <property type="match status" value="1"/>
</dbReference>
<dbReference type="PANTHER" id="PTHR43105">
    <property type="entry name" value="RESPIRATORY NITRATE REDUCTASE"/>
    <property type="match status" value="1"/>
</dbReference>
<dbReference type="Gene3D" id="3.40.228.10">
    <property type="entry name" value="Dimethylsulfoxide Reductase, domain 2"/>
    <property type="match status" value="1"/>
</dbReference>
<keyword evidence="4" id="KW-0004">4Fe-4S</keyword>
<sequence length="757" mass="83499">MQSEDAPLKRKDPKTWAAGAPAVISSLKHVMSTAGPVRGTKALLDLNQMDGFDCPSCAWPDPDDHRAITEFCENGAKAIASEATSHRIDERFFSTHSVADLMQKSDYWHDQQGRLTSPMVLRDGDTHYQPISWEDAFELMADELRALDHPDQAIFYTSGRTSNEAAFLYQLLTRHFGTNNLPDCSNMCHESSGSALTPSVGVGKGTVTLDDLHTADTIICVGQNPGTNHPRMLASLEKCVQQGGEIVAINPLKEAGLLGFAHPQHPKGALNMATPLANQYLQVKVNGDMAIFRGIAKTLFARELESPGKILDSTFIDQHTAGFDQYKAACAASDWTQIVSDSGISREEIEALTDSIIAKDKKLITCWAMGLTQHKNAVDTIREVVNVHLLLGAIGREGAGLCPVRGHSNVQGDRTMGIYEKLPEDFHQSLERVFQFQSPRKHGYDVVEAIQAMHKGDAKFFMAMGGNFLQAAPDTDYTADALRNCNLTAHVVTKLNRSLLVTGKTGLILPCLGRTEKDIQSAGPQFITCENSMGIVHMSTGRLTPISEHLLSEPAIVCRLADKVVGNTEAINWLEFADNYDRIRDAIEATIPGFTSFNSRVRKPGGFYLPNSAKEREWNTPNQKANFHAPSLSIFEKQNHKNLTLQTLRSHDQYNTTIYGLDDRYRGIGNERMVIFLNPDDMKDRGIKPVQKLKVTSHWKDQKRHVEGFLAIPYEMPRGSAAAYFPEANVLIPVDSTADISNTPTSKAIEISIEAIS</sequence>
<dbReference type="SUPFAM" id="SSF53706">
    <property type="entry name" value="Formate dehydrogenase/DMSO reductase, domains 1-3"/>
    <property type="match status" value="1"/>
</dbReference>
<evidence type="ECO:0000256" key="4">
    <source>
        <dbReference type="ARBA" id="ARBA00022485"/>
    </source>
</evidence>
<evidence type="ECO:0000256" key="2">
    <source>
        <dbReference type="ARBA" id="ARBA00001966"/>
    </source>
</evidence>
<dbReference type="Pfam" id="PF00384">
    <property type="entry name" value="Molybdopterin"/>
    <property type="match status" value="1"/>
</dbReference>
<keyword evidence="8" id="KW-0408">Iron</keyword>
<dbReference type="Gene3D" id="3.40.50.740">
    <property type="match status" value="1"/>
</dbReference>
<protein>
    <submittedName>
        <fullName evidence="12">FdhF/YdeP family oxidoreductase</fullName>
    </submittedName>
</protein>
<comment type="similarity">
    <text evidence="3">Belongs to the prokaryotic molybdopterin-containing oxidoreductase family.</text>
</comment>
<evidence type="ECO:0000256" key="9">
    <source>
        <dbReference type="ARBA" id="ARBA00023014"/>
    </source>
</evidence>
<evidence type="ECO:0000256" key="5">
    <source>
        <dbReference type="ARBA" id="ARBA00022505"/>
    </source>
</evidence>
<name>A0ABW4Z6Y0_9BACT</name>
<proteinExistence type="inferred from homology"/>
<dbReference type="InterPro" id="IPR009010">
    <property type="entry name" value="Asp_de-COase-like_dom_sf"/>
</dbReference>
<evidence type="ECO:0000256" key="6">
    <source>
        <dbReference type="ARBA" id="ARBA00022723"/>
    </source>
</evidence>
<comment type="cofactor">
    <cofactor evidence="2">
        <name>[4Fe-4S] cluster</name>
        <dbReference type="ChEBI" id="CHEBI:49883"/>
    </cofactor>
</comment>
<keyword evidence="7" id="KW-0560">Oxidoreductase</keyword>
<dbReference type="CDD" id="cd02767">
    <property type="entry name" value="MopB_ydeP"/>
    <property type="match status" value="1"/>
</dbReference>
<feature type="domain" description="Molybdopterin oxidoreductase" evidence="10">
    <location>
        <begin position="114"/>
        <end position="487"/>
    </location>
</feature>
<dbReference type="Proteomes" id="UP001597389">
    <property type="component" value="Unassembled WGS sequence"/>
</dbReference>